<dbReference type="EMBL" id="DF820494">
    <property type="protein sequence ID" value="GAK31541.1"/>
    <property type="molecule type" value="Genomic_DNA"/>
</dbReference>
<protein>
    <submittedName>
        <fullName evidence="2">Beta-N-acetylhexosaminidase/beta-glucosidase</fullName>
    </submittedName>
</protein>
<keyword evidence="1" id="KW-0812">Transmembrane</keyword>
<evidence type="ECO:0000313" key="3">
    <source>
        <dbReference type="Proteomes" id="UP000030643"/>
    </source>
</evidence>
<gene>
    <name evidence="2" type="ORF">WOSG25_110190</name>
</gene>
<name>A0A069D2A3_WEIOS</name>
<dbReference type="Proteomes" id="UP000030643">
    <property type="component" value="Unassembled WGS sequence"/>
</dbReference>
<keyword evidence="1" id="KW-1133">Transmembrane helix</keyword>
<dbReference type="STRING" id="1329250.WOSG25_110190"/>
<accession>A0A069D2A3</accession>
<dbReference type="AlphaFoldDB" id="A0A069D2A3"/>
<feature type="transmembrane region" description="Helical" evidence="1">
    <location>
        <begin position="95"/>
        <end position="116"/>
    </location>
</feature>
<reference evidence="3" key="1">
    <citation type="journal article" date="2014" name="Genome Announc.">
        <title>Draft genome sequence of Weissella oryzae SG25T, isolated from fermented rice grains.</title>
        <authorList>
            <person name="Tanizawa Y."/>
            <person name="Fujisawa T."/>
            <person name="Mochizuki T."/>
            <person name="Kaminuma E."/>
            <person name="Suzuki Y."/>
            <person name="Nakamura Y."/>
            <person name="Tohno M."/>
        </authorList>
    </citation>
    <scope>NUCLEOTIDE SEQUENCE [LARGE SCALE GENOMIC DNA]</scope>
    <source>
        <strain evidence="3">DSM 25784 / JCM 18191 / LMG 30913 / SG25</strain>
    </source>
</reference>
<keyword evidence="1" id="KW-0472">Membrane</keyword>
<keyword evidence="3" id="KW-1185">Reference proteome</keyword>
<proteinExistence type="predicted"/>
<dbReference type="RefSeq" id="WP_027699505.1">
    <property type="nucleotide sequence ID" value="NZ_DF820494.1"/>
</dbReference>
<evidence type="ECO:0000256" key="1">
    <source>
        <dbReference type="SAM" id="Phobius"/>
    </source>
</evidence>
<sequence>MNMNILEHINKMKWQVSTGSSKERLVANVILLFKHSGFATSWFKFLFEWIISWFYAVLIDLCRFTAGFYVILVTIKLLGGNPHSIIDVNLASLNGFYTVINVSIGLLVLFYSVVLASKLLSFQINYSGFYPITRNFTGGKKSVIYFIPGTVILWEEVGQKHIPHFYDVDQLFVRNYISANYDELTKTNVRGADVTKYLISQEVGLLKLDRPHSYNSKNTGIYLKLENSINFFKAQAHKLLTMLKLDELYVAFRQVDPNDYLFLKKYKYNMNSGVVQRKAIKKSVY</sequence>
<organism evidence="2 3">
    <name type="scientific">Weissella oryzae (strain DSM 25784 / JCM 18191 / LMG 30913 / SG25)</name>
    <dbReference type="NCBI Taxonomy" id="1329250"/>
    <lineage>
        <taxon>Bacteria</taxon>
        <taxon>Bacillati</taxon>
        <taxon>Bacillota</taxon>
        <taxon>Bacilli</taxon>
        <taxon>Lactobacillales</taxon>
        <taxon>Lactobacillaceae</taxon>
        <taxon>Weissella</taxon>
    </lineage>
</organism>
<evidence type="ECO:0000313" key="2">
    <source>
        <dbReference type="EMBL" id="GAK31541.1"/>
    </source>
</evidence>
<feature type="transmembrane region" description="Helical" evidence="1">
    <location>
        <begin position="53"/>
        <end position="75"/>
    </location>
</feature>